<keyword evidence="1" id="KW-0175">Coiled coil</keyword>
<feature type="transmembrane region" description="Helical" evidence="2">
    <location>
        <begin position="133"/>
        <end position="155"/>
    </location>
</feature>
<dbReference type="Proteomes" id="UP001232493">
    <property type="component" value="Chromosome"/>
</dbReference>
<dbReference type="RefSeq" id="WP_280999406.1">
    <property type="nucleotide sequence ID" value="NZ_CP069362.1"/>
</dbReference>
<evidence type="ECO:0000313" key="3">
    <source>
        <dbReference type="EMBL" id="WGS65170.1"/>
    </source>
</evidence>
<keyword evidence="2" id="KW-0812">Transmembrane</keyword>
<evidence type="ECO:0000313" key="4">
    <source>
        <dbReference type="Proteomes" id="UP001232493"/>
    </source>
</evidence>
<reference evidence="3 4" key="1">
    <citation type="submission" date="2021-02" db="EMBL/GenBank/DDBJ databases">
        <title>Characterization of Marinitoga sp. nov. str. BP5-C20A.</title>
        <authorList>
            <person name="Erauso G."/>
            <person name="Postec A."/>
        </authorList>
    </citation>
    <scope>NUCLEOTIDE SEQUENCE [LARGE SCALE GENOMIC DNA]</scope>
    <source>
        <strain evidence="3 4">BP5-C20A</strain>
    </source>
</reference>
<feature type="transmembrane region" description="Helical" evidence="2">
    <location>
        <begin position="5"/>
        <end position="24"/>
    </location>
</feature>
<sequence>MIAIILIIWIINFITYILLGLGFFDLISNYYMGSNPIFFIKEKTVILVSELILLLVFYSLNILKKNKLKIIPYEKILNNYTLKGFIFSNITIAFFHSSSLIFLYFFNIYLQMHPVFFDNYILKIVNFIYSFRFFFYSSLKFIYYTSEILFFYFIFRDNIKPILIRIFLKTFKPNTFKENRNFYLEYFIHKLPKMKKEKLKSEINKMIDELEDNIELSILYSISMNYSLEVDLNDEIEKIKNKIQNKELKNILKLFEEINEESFTHLKELSTDIDSEYNEQKREILLSAILYNIQKYSNEYSQIYFLLDLLFEYQYYIELPKIEYSTYPYNFIYIFKDKINNVLEDLEKNKELKESYPEITLLNRTTSNLFNKYIERGMI</sequence>
<feature type="transmembrane region" description="Helical" evidence="2">
    <location>
        <begin position="84"/>
        <end position="106"/>
    </location>
</feature>
<gene>
    <name evidence="3" type="ORF">JRV97_01030</name>
</gene>
<organism evidence="3 4">
    <name type="scientific">Marinitoga aeolica</name>
    <dbReference type="NCBI Taxonomy" id="2809031"/>
    <lineage>
        <taxon>Bacteria</taxon>
        <taxon>Thermotogati</taxon>
        <taxon>Thermotogota</taxon>
        <taxon>Thermotogae</taxon>
        <taxon>Petrotogales</taxon>
        <taxon>Petrotogaceae</taxon>
        <taxon>Marinitoga</taxon>
    </lineage>
</organism>
<accession>A0ABY8PRA8</accession>
<feature type="transmembrane region" description="Helical" evidence="2">
    <location>
        <begin position="44"/>
        <end position="63"/>
    </location>
</feature>
<name>A0ABY8PRA8_9BACT</name>
<keyword evidence="2" id="KW-0472">Membrane</keyword>
<keyword evidence="2" id="KW-1133">Transmembrane helix</keyword>
<evidence type="ECO:0000256" key="1">
    <source>
        <dbReference type="SAM" id="Coils"/>
    </source>
</evidence>
<protein>
    <submittedName>
        <fullName evidence="3">Uncharacterized protein</fullName>
    </submittedName>
</protein>
<evidence type="ECO:0000256" key="2">
    <source>
        <dbReference type="SAM" id="Phobius"/>
    </source>
</evidence>
<dbReference type="EMBL" id="CP069362">
    <property type="protein sequence ID" value="WGS65170.1"/>
    <property type="molecule type" value="Genomic_DNA"/>
</dbReference>
<proteinExistence type="predicted"/>
<keyword evidence="4" id="KW-1185">Reference proteome</keyword>
<feature type="coiled-coil region" evidence="1">
    <location>
        <begin position="193"/>
        <end position="261"/>
    </location>
</feature>